<protein>
    <submittedName>
        <fullName evidence="1">Uncharacterized protein</fullName>
    </submittedName>
</protein>
<accession>A0A9P4KBZ9</accession>
<dbReference type="AlphaFoldDB" id="A0A9P4KBZ9"/>
<dbReference type="EMBL" id="ML986612">
    <property type="protein sequence ID" value="KAF2264888.1"/>
    <property type="molecule type" value="Genomic_DNA"/>
</dbReference>
<sequence>MSVIALSSAAVFSSAPASCQKCAYGRRRARRWMVFRAIPRASMADWRWRLLERTDMIPWALPYRPRLGFLLSPPDMCPLPANALHTPSTVDRRPCAAPVGVKLLW</sequence>
<name>A0A9P4KBZ9_9PLEO</name>
<reference evidence="2" key="1">
    <citation type="journal article" date="2020" name="Stud. Mycol.">
        <title>101 Dothideomycetes genomes: A test case for predicting lifestyles and emergence of pathogens.</title>
        <authorList>
            <person name="Haridas S."/>
            <person name="Albert R."/>
            <person name="Binder M."/>
            <person name="Bloem J."/>
            <person name="LaButti K."/>
            <person name="Salamov A."/>
            <person name="Andreopoulos B."/>
            <person name="Baker S."/>
            <person name="Barry K."/>
            <person name="Bills G."/>
            <person name="Bluhm B."/>
            <person name="Cannon C."/>
            <person name="Castanera R."/>
            <person name="Culley D."/>
            <person name="Daum C."/>
            <person name="Ezra D."/>
            <person name="Gonzalez J."/>
            <person name="Henrissat B."/>
            <person name="Kuo A."/>
            <person name="Liang C."/>
            <person name="Lipzen A."/>
            <person name="Lutzoni F."/>
            <person name="Magnuson J."/>
            <person name="Mondo S."/>
            <person name="Nolan M."/>
            <person name="Ohm R."/>
            <person name="Pangilinan J."/>
            <person name="Park H.-J."/>
            <person name="Ramirez L."/>
            <person name="Alfaro M."/>
            <person name="Sun H."/>
            <person name="Tritt A."/>
            <person name="Yoshinaga Y."/>
            <person name="Zwiers L.-H."/>
            <person name="Turgeon B."/>
            <person name="Goodwin S."/>
            <person name="Spatafora J."/>
            <person name="Crous P."/>
            <person name="Grigoriev I."/>
        </authorList>
    </citation>
    <scope>NUCLEOTIDE SEQUENCE [LARGE SCALE GENOMIC DNA]</scope>
    <source>
        <strain evidence="2">CBS 304.66</strain>
    </source>
</reference>
<comment type="caution">
    <text evidence="1">The sequence shown here is derived from an EMBL/GenBank/DDBJ whole genome shotgun (WGS) entry which is preliminary data.</text>
</comment>
<gene>
    <name evidence="1" type="ORF">CC78DRAFT_579843</name>
</gene>
<dbReference type="Proteomes" id="UP000800093">
    <property type="component" value="Unassembled WGS sequence"/>
</dbReference>
<evidence type="ECO:0000313" key="2">
    <source>
        <dbReference type="Proteomes" id="UP000800093"/>
    </source>
</evidence>
<proteinExistence type="predicted"/>
<keyword evidence="2" id="KW-1185">Reference proteome</keyword>
<organism evidence="1 2">
    <name type="scientific">Lojkania enalia</name>
    <dbReference type="NCBI Taxonomy" id="147567"/>
    <lineage>
        <taxon>Eukaryota</taxon>
        <taxon>Fungi</taxon>
        <taxon>Dikarya</taxon>
        <taxon>Ascomycota</taxon>
        <taxon>Pezizomycotina</taxon>
        <taxon>Dothideomycetes</taxon>
        <taxon>Pleosporomycetidae</taxon>
        <taxon>Pleosporales</taxon>
        <taxon>Pleosporales incertae sedis</taxon>
        <taxon>Lojkania</taxon>
    </lineage>
</organism>
<evidence type="ECO:0000313" key="1">
    <source>
        <dbReference type="EMBL" id="KAF2264888.1"/>
    </source>
</evidence>